<proteinExistence type="predicted"/>
<organism evidence="1">
    <name type="scientific">Arundo donax</name>
    <name type="common">Giant reed</name>
    <name type="synonym">Donax arundinaceus</name>
    <dbReference type="NCBI Taxonomy" id="35708"/>
    <lineage>
        <taxon>Eukaryota</taxon>
        <taxon>Viridiplantae</taxon>
        <taxon>Streptophyta</taxon>
        <taxon>Embryophyta</taxon>
        <taxon>Tracheophyta</taxon>
        <taxon>Spermatophyta</taxon>
        <taxon>Magnoliopsida</taxon>
        <taxon>Liliopsida</taxon>
        <taxon>Poales</taxon>
        <taxon>Poaceae</taxon>
        <taxon>PACMAD clade</taxon>
        <taxon>Arundinoideae</taxon>
        <taxon>Arundineae</taxon>
        <taxon>Arundo</taxon>
    </lineage>
</organism>
<sequence>MVLLYLDQQVQIESYCLIYQHYHQEHHPLNLDLCVLVQQVQLKDEQKLQQGIVHNPLLGLSLCAWSHHEYSRLLKAPEFVGGYLLLIFSGAHLFYDDGETFALQLPQPSAVQCVPQVLQHLLLQESQNRPALDDGKQ</sequence>
<accession>A0A0A9D9L7</accession>
<dbReference type="AlphaFoldDB" id="A0A0A9D9L7"/>
<dbReference type="EMBL" id="GBRH01215535">
    <property type="protein sequence ID" value="JAD82360.1"/>
    <property type="molecule type" value="Transcribed_RNA"/>
</dbReference>
<protein>
    <submittedName>
        <fullName evidence="1">Uncharacterized protein</fullName>
    </submittedName>
</protein>
<name>A0A0A9D9L7_ARUDO</name>
<evidence type="ECO:0000313" key="1">
    <source>
        <dbReference type="EMBL" id="JAD82360.1"/>
    </source>
</evidence>
<reference evidence="1" key="2">
    <citation type="journal article" date="2015" name="Data Brief">
        <title>Shoot transcriptome of the giant reed, Arundo donax.</title>
        <authorList>
            <person name="Barrero R.A."/>
            <person name="Guerrero F.D."/>
            <person name="Moolhuijzen P."/>
            <person name="Goolsby J.A."/>
            <person name="Tidwell J."/>
            <person name="Bellgard S.E."/>
            <person name="Bellgard M.I."/>
        </authorList>
    </citation>
    <scope>NUCLEOTIDE SEQUENCE</scope>
    <source>
        <tissue evidence="1">Shoot tissue taken approximately 20 cm above the soil surface</tissue>
    </source>
</reference>
<reference evidence="1" key="1">
    <citation type="submission" date="2014-09" db="EMBL/GenBank/DDBJ databases">
        <authorList>
            <person name="Magalhaes I.L.F."/>
            <person name="Oliveira U."/>
            <person name="Santos F.R."/>
            <person name="Vidigal T.H.D.A."/>
            <person name="Brescovit A.D."/>
            <person name="Santos A.J."/>
        </authorList>
    </citation>
    <scope>NUCLEOTIDE SEQUENCE</scope>
    <source>
        <tissue evidence="1">Shoot tissue taken approximately 20 cm above the soil surface</tissue>
    </source>
</reference>